<feature type="compositionally biased region" description="Acidic residues" evidence="1">
    <location>
        <begin position="132"/>
        <end position="141"/>
    </location>
</feature>
<dbReference type="Gene3D" id="2.30.30.140">
    <property type="match status" value="1"/>
</dbReference>
<organism evidence="2 3">
    <name type="scientific">Triparma verrucosa</name>
    <dbReference type="NCBI Taxonomy" id="1606542"/>
    <lineage>
        <taxon>Eukaryota</taxon>
        <taxon>Sar</taxon>
        <taxon>Stramenopiles</taxon>
        <taxon>Ochrophyta</taxon>
        <taxon>Bolidophyceae</taxon>
        <taxon>Parmales</taxon>
        <taxon>Triparmaceae</taxon>
        <taxon>Triparma</taxon>
    </lineage>
</organism>
<feature type="compositionally biased region" description="Basic and acidic residues" evidence="1">
    <location>
        <begin position="119"/>
        <end position="131"/>
    </location>
</feature>
<keyword evidence="3" id="KW-1185">Reference proteome</keyword>
<feature type="region of interest" description="Disordered" evidence="1">
    <location>
        <begin position="22"/>
        <end position="51"/>
    </location>
</feature>
<comment type="caution">
    <text evidence="2">The sequence shown here is derived from an EMBL/GenBank/DDBJ whole genome shotgun (WGS) entry which is preliminary data.</text>
</comment>
<proteinExistence type="predicted"/>
<protein>
    <submittedName>
        <fullName evidence="2">Uncharacterized protein</fullName>
    </submittedName>
</protein>
<gene>
    <name evidence="2" type="ORF">TrVE_jg10298</name>
</gene>
<name>A0A9W7C419_9STRA</name>
<evidence type="ECO:0000313" key="3">
    <source>
        <dbReference type="Proteomes" id="UP001165160"/>
    </source>
</evidence>
<sequence length="154" mass="17995">MSVGRFSPTERKICRLAFDPDTVNDTPNTAFDDDENSDVVAPRNKQGVAPPEKRKKMVFERDDVGRRIEVHWNTRESYDGIIDAFNVNNGQVHVAYDDGDEEWLDPLDKETSWEFLGPPERKSHSPWFDEHGVEDEEDEENMALRTRRMRRKKS</sequence>
<dbReference type="AlphaFoldDB" id="A0A9W7C419"/>
<feature type="region of interest" description="Disordered" evidence="1">
    <location>
        <begin position="114"/>
        <end position="154"/>
    </location>
</feature>
<feature type="compositionally biased region" description="Basic residues" evidence="1">
    <location>
        <begin position="145"/>
        <end position="154"/>
    </location>
</feature>
<dbReference type="Proteomes" id="UP001165160">
    <property type="component" value="Unassembled WGS sequence"/>
</dbReference>
<reference evidence="3" key="1">
    <citation type="journal article" date="2023" name="Commun. Biol.">
        <title>Genome analysis of Parmales, the sister group of diatoms, reveals the evolutionary specialization of diatoms from phago-mixotrophs to photoautotrophs.</title>
        <authorList>
            <person name="Ban H."/>
            <person name="Sato S."/>
            <person name="Yoshikawa S."/>
            <person name="Yamada K."/>
            <person name="Nakamura Y."/>
            <person name="Ichinomiya M."/>
            <person name="Sato N."/>
            <person name="Blanc-Mathieu R."/>
            <person name="Endo H."/>
            <person name="Kuwata A."/>
            <person name="Ogata H."/>
        </authorList>
    </citation>
    <scope>NUCLEOTIDE SEQUENCE [LARGE SCALE GENOMIC DNA]</scope>
    <source>
        <strain evidence="3">NIES 3699</strain>
    </source>
</reference>
<accession>A0A9W7C419</accession>
<dbReference type="EMBL" id="BRXX01000231">
    <property type="protein sequence ID" value="GMH99285.1"/>
    <property type="molecule type" value="Genomic_DNA"/>
</dbReference>
<evidence type="ECO:0000256" key="1">
    <source>
        <dbReference type="SAM" id="MobiDB-lite"/>
    </source>
</evidence>
<evidence type="ECO:0000313" key="2">
    <source>
        <dbReference type="EMBL" id="GMH99285.1"/>
    </source>
</evidence>